<evidence type="ECO:0000313" key="3">
    <source>
        <dbReference type="Proteomes" id="UP000807769"/>
    </source>
</evidence>
<keyword evidence="3" id="KW-1185">Reference proteome</keyword>
<feature type="region of interest" description="Disordered" evidence="1">
    <location>
        <begin position="1"/>
        <end position="52"/>
    </location>
</feature>
<dbReference type="GeneID" id="64634222"/>
<dbReference type="AlphaFoldDB" id="A0A9P7EAC6"/>
<comment type="caution">
    <text evidence="2">The sequence shown here is derived from an EMBL/GenBank/DDBJ whole genome shotgun (WGS) entry which is preliminary data.</text>
</comment>
<organism evidence="2 3">
    <name type="scientific">Suillus subaureus</name>
    <dbReference type="NCBI Taxonomy" id="48587"/>
    <lineage>
        <taxon>Eukaryota</taxon>
        <taxon>Fungi</taxon>
        <taxon>Dikarya</taxon>
        <taxon>Basidiomycota</taxon>
        <taxon>Agaricomycotina</taxon>
        <taxon>Agaricomycetes</taxon>
        <taxon>Agaricomycetidae</taxon>
        <taxon>Boletales</taxon>
        <taxon>Suillineae</taxon>
        <taxon>Suillaceae</taxon>
        <taxon>Suillus</taxon>
    </lineage>
</organism>
<gene>
    <name evidence="2" type="ORF">BJ212DRAFT_1481092</name>
</gene>
<evidence type="ECO:0000256" key="1">
    <source>
        <dbReference type="SAM" id="MobiDB-lite"/>
    </source>
</evidence>
<feature type="compositionally biased region" description="Low complexity" evidence="1">
    <location>
        <begin position="37"/>
        <end position="51"/>
    </location>
</feature>
<dbReference type="EMBL" id="JABBWG010000017">
    <property type="protein sequence ID" value="KAG1816023.1"/>
    <property type="molecule type" value="Genomic_DNA"/>
</dbReference>
<dbReference type="OrthoDB" id="2679891at2759"/>
<evidence type="ECO:0000313" key="2">
    <source>
        <dbReference type="EMBL" id="KAG1816023.1"/>
    </source>
</evidence>
<feature type="compositionally biased region" description="Low complexity" evidence="1">
    <location>
        <begin position="11"/>
        <end position="23"/>
    </location>
</feature>
<sequence>MGPPAHVSHIPSTSPPSALTSASWGKRKASALKSDVDSPSPSSKCSCPPSVAAKAQQEGSTAISSLASTFQEMSKPLTMHIPAPMIPAPPPAPPSDFTCAVKVLTLATNISDGDKLEMMPLFLKNKDKVVVFLYMNANLRAAWVQKRLAEVHANMNID</sequence>
<name>A0A9P7EAC6_9AGAM</name>
<protein>
    <submittedName>
        <fullName evidence="2">Uncharacterized protein</fullName>
    </submittedName>
</protein>
<accession>A0A9P7EAC6</accession>
<proteinExistence type="predicted"/>
<reference evidence="2" key="1">
    <citation type="journal article" date="2020" name="New Phytol.">
        <title>Comparative genomics reveals dynamic genome evolution in host specialist ectomycorrhizal fungi.</title>
        <authorList>
            <person name="Lofgren L.A."/>
            <person name="Nguyen N.H."/>
            <person name="Vilgalys R."/>
            <person name="Ruytinx J."/>
            <person name="Liao H.L."/>
            <person name="Branco S."/>
            <person name="Kuo A."/>
            <person name="LaButti K."/>
            <person name="Lipzen A."/>
            <person name="Andreopoulos W."/>
            <person name="Pangilinan J."/>
            <person name="Riley R."/>
            <person name="Hundley H."/>
            <person name="Na H."/>
            <person name="Barry K."/>
            <person name="Grigoriev I.V."/>
            <person name="Stajich J.E."/>
            <person name="Kennedy P.G."/>
        </authorList>
    </citation>
    <scope>NUCLEOTIDE SEQUENCE</scope>
    <source>
        <strain evidence="2">MN1</strain>
    </source>
</reference>
<dbReference type="RefSeq" id="XP_041192829.1">
    <property type="nucleotide sequence ID" value="XM_041340206.1"/>
</dbReference>
<dbReference type="Proteomes" id="UP000807769">
    <property type="component" value="Unassembled WGS sequence"/>
</dbReference>